<dbReference type="InterPro" id="IPR000182">
    <property type="entry name" value="GNAT_dom"/>
</dbReference>
<dbReference type="PANTHER" id="PTHR10545:SF42">
    <property type="entry name" value="ACETYLTRANSFERASE"/>
    <property type="match status" value="1"/>
</dbReference>
<gene>
    <name evidence="4" type="ORF">JZM24_06420</name>
</gene>
<dbReference type="Pfam" id="PF00583">
    <property type="entry name" value="Acetyltransf_1"/>
    <property type="match status" value="1"/>
</dbReference>
<dbReference type="Proteomes" id="UP000811282">
    <property type="component" value="Unassembled WGS sequence"/>
</dbReference>
<reference evidence="4 5" key="1">
    <citation type="journal article" date="2021" name="Genome Biol. Evol.">
        <title>The evolution of interdependence in a four-way mealybug symbiosis.</title>
        <authorList>
            <person name="Garber A.I."/>
            <person name="Kupper M."/>
            <person name="Laetsch D.R."/>
            <person name="Weldon S.R."/>
            <person name="Ladinsky M.S."/>
            <person name="Bjorkman P.J."/>
            <person name="McCutcheon J.P."/>
        </authorList>
    </citation>
    <scope>NUCLEOTIDE SEQUENCE [LARGE SCALE GENOMIC DNA]</scope>
    <source>
        <strain evidence="4">SOD</strain>
    </source>
</reference>
<dbReference type="EMBL" id="JAFJYC010000001">
    <property type="protein sequence ID" value="MBT9431864.1"/>
    <property type="molecule type" value="Genomic_DNA"/>
</dbReference>
<evidence type="ECO:0000256" key="1">
    <source>
        <dbReference type="ARBA" id="ARBA00022679"/>
    </source>
</evidence>
<dbReference type="InterPro" id="IPR016181">
    <property type="entry name" value="Acyl_CoA_acyltransferase"/>
</dbReference>
<organism evidence="4 5">
    <name type="scientific">Candidatus Sodalis endolongispinus</name>
    <dbReference type="NCBI Taxonomy" id="2812662"/>
    <lineage>
        <taxon>Bacteria</taxon>
        <taxon>Pseudomonadati</taxon>
        <taxon>Pseudomonadota</taxon>
        <taxon>Gammaproteobacteria</taxon>
        <taxon>Enterobacterales</taxon>
        <taxon>Bruguierivoracaceae</taxon>
        <taxon>Sodalis</taxon>
    </lineage>
</organism>
<dbReference type="RefSeq" id="WP_215669077.1">
    <property type="nucleotide sequence ID" value="NZ_JAFJYC010000001.1"/>
</dbReference>
<keyword evidence="5" id="KW-1185">Reference proteome</keyword>
<evidence type="ECO:0000256" key="2">
    <source>
        <dbReference type="ARBA" id="ARBA00023315"/>
    </source>
</evidence>
<dbReference type="SUPFAM" id="SSF55729">
    <property type="entry name" value="Acyl-CoA N-acyltransferases (Nat)"/>
    <property type="match status" value="1"/>
</dbReference>
<evidence type="ECO:0000313" key="4">
    <source>
        <dbReference type="EMBL" id="MBT9431864.1"/>
    </source>
</evidence>
<dbReference type="PROSITE" id="PS51186">
    <property type="entry name" value="GNAT"/>
    <property type="match status" value="1"/>
</dbReference>
<proteinExistence type="predicted"/>
<dbReference type="CDD" id="cd04301">
    <property type="entry name" value="NAT_SF"/>
    <property type="match status" value="1"/>
</dbReference>
<dbReference type="PANTHER" id="PTHR10545">
    <property type="entry name" value="DIAMINE N-ACETYLTRANSFERASE"/>
    <property type="match status" value="1"/>
</dbReference>
<sequence>MDNRTVTLRTLVPGDKDDWKLLWRRYLSFYSTIRDDALYEHTFARLTDNAYPAMCGFVAERNGRLVGIANCIVHDHCWYQQPMLYLQDLYVDDLVRGQGIGRRLIEQVYHYADRKALAGVYWMTQSDNHQAMWLYDKIARKTDFMKYQR</sequence>
<keyword evidence="1" id="KW-0808">Transferase</keyword>
<evidence type="ECO:0000313" key="5">
    <source>
        <dbReference type="Proteomes" id="UP000811282"/>
    </source>
</evidence>
<comment type="caution">
    <text evidence="4">The sequence shown here is derived from an EMBL/GenBank/DDBJ whole genome shotgun (WGS) entry which is preliminary data.</text>
</comment>
<evidence type="ECO:0000259" key="3">
    <source>
        <dbReference type="PROSITE" id="PS51186"/>
    </source>
</evidence>
<dbReference type="InterPro" id="IPR051016">
    <property type="entry name" value="Diverse_Substrate_AcTransf"/>
</dbReference>
<feature type="domain" description="N-acetyltransferase" evidence="3">
    <location>
        <begin position="6"/>
        <end position="149"/>
    </location>
</feature>
<protein>
    <submittedName>
        <fullName evidence="4">GNAT family N-acetyltransferase</fullName>
    </submittedName>
</protein>
<dbReference type="Gene3D" id="3.40.630.30">
    <property type="match status" value="1"/>
</dbReference>
<accession>A0ABS5YB86</accession>
<keyword evidence="2" id="KW-0012">Acyltransferase</keyword>
<name>A0ABS5YB86_9GAMM</name>